<dbReference type="EMBL" id="HBFX01047551">
    <property type="protein sequence ID" value="CAD8977581.1"/>
    <property type="molecule type" value="Transcribed_RNA"/>
</dbReference>
<evidence type="ECO:0008006" key="2">
    <source>
        <dbReference type="Google" id="ProtNLM"/>
    </source>
</evidence>
<sequence length="223" mass="25569">MLKSMFGSNTKTFRPKKHFAKGTKLHQLHKYAKANQKATLGAGDLQGAVMLPEGEDKNEWLAVCTLDFFNQINLLYGAITEFCTNETCQCMTAGPQYEYHWADGVTIKTPIKCSAPEYIGYLMEWVQKQLEDTNIFPIEIGKPFPKDYETKVKMIFKRLFRVYAHMYHSHVERIVAVGFEPHLNTCFKHFMCFVTEFSLIERPELEPLTEICAGLGMPLGPLK</sequence>
<proteinExistence type="predicted"/>
<dbReference type="FunFam" id="1.20.140.30:FF:000001">
    <property type="entry name" value="MOB kinase activator 1A"/>
    <property type="match status" value="1"/>
</dbReference>
<organism evidence="1">
    <name type="scientific">Hemiselmis andersenii</name>
    <name type="common">Cryptophyte alga</name>
    <dbReference type="NCBI Taxonomy" id="464988"/>
    <lineage>
        <taxon>Eukaryota</taxon>
        <taxon>Cryptophyceae</taxon>
        <taxon>Cryptomonadales</taxon>
        <taxon>Hemiselmidaceae</taxon>
        <taxon>Hemiselmis</taxon>
    </lineage>
</organism>
<reference evidence="1" key="1">
    <citation type="submission" date="2021-01" db="EMBL/GenBank/DDBJ databases">
        <authorList>
            <person name="Corre E."/>
            <person name="Pelletier E."/>
            <person name="Niang G."/>
            <person name="Scheremetjew M."/>
            <person name="Finn R."/>
            <person name="Kale V."/>
            <person name="Holt S."/>
            <person name="Cochrane G."/>
            <person name="Meng A."/>
            <person name="Brown T."/>
            <person name="Cohen L."/>
        </authorList>
    </citation>
    <scope>NUCLEOTIDE SEQUENCE</scope>
    <source>
        <strain evidence="1">CCMP644</strain>
    </source>
</reference>
<dbReference type="InterPro" id="IPR036703">
    <property type="entry name" value="MOB_kinase_act_sf"/>
</dbReference>
<name>A0A6U5B7B1_HEMAN</name>
<dbReference type="InterPro" id="IPR005301">
    <property type="entry name" value="MOB_kinase_act_fam"/>
</dbReference>
<protein>
    <recommendedName>
        <fullName evidence="2">Mob1</fullName>
    </recommendedName>
</protein>
<dbReference type="SMART" id="SM01388">
    <property type="entry name" value="Mob1_phocein"/>
    <property type="match status" value="1"/>
</dbReference>
<dbReference type="SUPFAM" id="SSF101152">
    <property type="entry name" value="Mob1/phocein"/>
    <property type="match status" value="1"/>
</dbReference>
<accession>A0A6U5B7B1</accession>
<dbReference type="Gene3D" id="1.20.140.30">
    <property type="entry name" value="MOB kinase activator"/>
    <property type="match status" value="1"/>
</dbReference>
<evidence type="ECO:0000313" key="1">
    <source>
        <dbReference type="EMBL" id="CAD8977581.1"/>
    </source>
</evidence>
<dbReference type="Pfam" id="PF03637">
    <property type="entry name" value="Mob1_phocein"/>
    <property type="match status" value="1"/>
</dbReference>
<gene>
    <name evidence="1" type="ORF">HAND00432_LOCUS28589</name>
</gene>
<dbReference type="AlphaFoldDB" id="A0A6U5B7B1"/>
<dbReference type="PANTHER" id="PTHR22599">
    <property type="entry name" value="MPS ONE BINDER KINASE ACTIVATOR-LIKE MOB"/>
    <property type="match status" value="1"/>
</dbReference>